<accession>A0ABR4FKZ9</accession>
<keyword evidence="4 7" id="KW-0472">Membrane</keyword>
<organism evidence="9 10">
    <name type="scientific">Aspergillus keveii</name>
    <dbReference type="NCBI Taxonomy" id="714993"/>
    <lineage>
        <taxon>Eukaryota</taxon>
        <taxon>Fungi</taxon>
        <taxon>Dikarya</taxon>
        <taxon>Ascomycota</taxon>
        <taxon>Pezizomycotina</taxon>
        <taxon>Eurotiomycetes</taxon>
        <taxon>Eurotiomycetidae</taxon>
        <taxon>Eurotiales</taxon>
        <taxon>Aspergillaceae</taxon>
        <taxon>Aspergillus</taxon>
        <taxon>Aspergillus subgen. Nidulantes</taxon>
    </lineage>
</organism>
<keyword evidence="10" id="KW-1185">Reference proteome</keyword>
<comment type="similarity">
    <text evidence="5">Belongs to the SAT4 family.</text>
</comment>
<reference evidence="9 10" key="1">
    <citation type="submission" date="2024-07" db="EMBL/GenBank/DDBJ databases">
        <title>Section-level genome sequencing and comparative genomics of Aspergillus sections Usti and Cavernicolus.</title>
        <authorList>
            <consortium name="Lawrence Berkeley National Laboratory"/>
            <person name="Nybo J.L."/>
            <person name="Vesth T.C."/>
            <person name="Theobald S."/>
            <person name="Frisvad J.C."/>
            <person name="Larsen T.O."/>
            <person name="Kjaerboelling I."/>
            <person name="Rothschild-Mancinelli K."/>
            <person name="Lyhne E.K."/>
            <person name="Kogle M.E."/>
            <person name="Barry K."/>
            <person name="Clum A."/>
            <person name="Na H."/>
            <person name="Ledsgaard L."/>
            <person name="Lin J."/>
            <person name="Lipzen A."/>
            <person name="Kuo A."/>
            <person name="Riley R."/>
            <person name="Mondo S."/>
            <person name="Labutti K."/>
            <person name="Haridas S."/>
            <person name="Pangalinan J."/>
            <person name="Salamov A.A."/>
            <person name="Simmons B.A."/>
            <person name="Magnuson J.K."/>
            <person name="Chen J."/>
            <person name="Drula E."/>
            <person name="Henrissat B."/>
            <person name="Wiebenga A."/>
            <person name="Lubbers R.J."/>
            <person name="Gomes A.C."/>
            <person name="Makela M.R."/>
            <person name="Stajich J."/>
            <person name="Grigoriev I.V."/>
            <person name="Mortensen U.H."/>
            <person name="De Vries R.P."/>
            <person name="Baker S.E."/>
            <person name="Andersen M.R."/>
        </authorList>
    </citation>
    <scope>NUCLEOTIDE SEQUENCE [LARGE SCALE GENOMIC DNA]</scope>
    <source>
        <strain evidence="9 10">CBS 209.92</strain>
    </source>
</reference>
<evidence type="ECO:0000256" key="7">
    <source>
        <dbReference type="SAM" id="Phobius"/>
    </source>
</evidence>
<dbReference type="PANTHER" id="PTHR33048:SF57">
    <property type="entry name" value="INTEGRAL MEMBRANE PROTEIN-RELATED"/>
    <property type="match status" value="1"/>
</dbReference>
<evidence type="ECO:0000256" key="4">
    <source>
        <dbReference type="ARBA" id="ARBA00023136"/>
    </source>
</evidence>
<feature type="transmembrane region" description="Helical" evidence="7">
    <location>
        <begin position="14"/>
        <end position="35"/>
    </location>
</feature>
<dbReference type="PANTHER" id="PTHR33048">
    <property type="entry name" value="PTH11-LIKE INTEGRAL MEMBRANE PROTEIN (AFU_ORTHOLOGUE AFUA_5G11245)"/>
    <property type="match status" value="1"/>
</dbReference>
<protein>
    <recommendedName>
        <fullName evidence="8">Rhodopsin domain-containing protein</fullName>
    </recommendedName>
</protein>
<evidence type="ECO:0000256" key="6">
    <source>
        <dbReference type="SAM" id="MobiDB-lite"/>
    </source>
</evidence>
<feature type="transmembrane region" description="Helical" evidence="7">
    <location>
        <begin position="133"/>
        <end position="153"/>
    </location>
</feature>
<evidence type="ECO:0000256" key="5">
    <source>
        <dbReference type="ARBA" id="ARBA00038359"/>
    </source>
</evidence>
<keyword evidence="3 7" id="KW-1133">Transmembrane helix</keyword>
<feature type="domain" description="Rhodopsin" evidence="8">
    <location>
        <begin position="31"/>
        <end position="266"/>
    </location>
</feature>
<name>A0ABR4FKZ9_9EURO</name>
<feature type="transmembrane region" description="Helical" evidence="7">
    <location>
        <begin position="242"/>
        <end position="262"/>
    </location>
</feature>
<proteinExistence type="inferred from homology"/>
<evidence type="ECO:0000313" key="9">
    <source>
        <dbReference type="EMBL" id="KAL2783915.1"/>
    </source>
</evidence>
<gene>
    <name evidence="9" type="ORF">BJX66DRAFT_349016</name>
</gene>
<dbReference type="InterPro" id="IPR049326">
    <property type="entry name" value="Rhodopsin_dom_fungi"/>
</dbReference>
<dbReference type="EMBL" id="JBFTWV010000204">
    <property type="protein sequence ID" value="KAL2783915.1"/>
    <property type="molecule type" value="Genomic_DNA"/>
</dbReference>
<evidence type="ECO:0000256" key="2">
    <source>
        <dbReference type="ARBA" id="ARBA00022692"/>
    </source>
</evidence>
<feature type="transmembrane region" description="Helical" evidence="7">
    <location>
        <begin position="206"/>
        <end position="230"/>
    </location>
</feature>
<feature type="transmembrane region" description="Helical" evidence="7">
    <location>
        <begin position="92"/>
        <end position="113"/>
    </location>
</feature>
<evidence type="ECO:0000313" key="10">
    <source>
        <dbReference type="Proteomes" id="UP001610563"/>
    </source>
</evidence>
<evidence type="ECO:0000256" key="3">
    <source>
        <dbReference type="ARBA" id="ARBA00022989"/>
    </source>
</evidence>
<feature type="region of interest" description="Disordered" evidence="6">
    <location>
        <begin position="310"/>
        <end position="350"/>
    </location>
</feature>
<feature type="transmembrane region" description="Helical" evidence="7">
    <location>
        <begin position="173"/>
        <end position="194"/>
    </location>
</feature>
<sequence length="361" mass="39471">MVIFSIVNGAQREIIGVAVAFIVLPCVAVALRVYGRHLKGVPFDPSDYLIFCGLAALTVSRGVVHCGVGHHLAEIVREHGMGPVQQLMKNLVGIQILWAVGNSCVKLSLLSFYCRIFPFPNFILVAKATAGFILLWATAVILGGFLLCQPFAYTWDQTIPGGHCGNQVLSYQITGALNLVTDLMVLAMPMRHLWKLEMRPSQKIPLMCAFAVGLFVCVATIVRLVSLSILDFTDLTSNIPAAMIWGTIEPALGVTLSCIPFMKPVFPFTRSTSRYYAQSSRTTNDQPMPFRKKGFQHPYDPYPLETFVSTAAGGGGEETGRDPSPTRSVGNDSDQQDLVPGSRKERAKGLSIVVQRDFEMS</sequence>
<comment type="caution">
    <text evidence="9">The sequence shown here is derived from an EMBL/GenBank/DDBJ whole genome shotgun (WGS) entry which is preliminary data.</text>
</comment>
<keyword evidence="2 7" id="KW-0812">Transmembrane</keyword>
<evidence type="ECO:0000256" key="1">
    <source>
        <dbReference type="ARBA" id="ARBA00004141"/>
    </source>
</evidence>
<comment type="subcellular location">
    <subcellularLocation>
        <location evidence="1">Membrane</location>
        <topology evidence="1">Multi-pass membrane protein</topology>
    </subcellularLocation>
</comment>
<evidence type="ECO:0000259" key="8">
    <source>
        <dbReference type="Pfam" id="PF20684"/>
    </source>
</evidence>
<dbReference type="InterPro" id="IPR052337">
    <property type="entry name" value="SAT4-like"/>
</dbReference>
<dbReference type="Pfam" id="PF20684">
    <property type="entry name" value="Fung_rhodopsin"/>
    <property type="match status" value="1"/>
</dbReference>
<dbReference type="Proteomes" id="UP001610563">
    <property type="component" value="Unassembled WGS sequence"/>
</dbReference>